<name>A0AAJ1IHC9_9SPIO</name>
<evidence type="ECO:0000313" key="2">
    <source>
        <dbReference type="EMBL" id="MDC7228204.1"/>
    </source>
</evidence>
<protein>
    <recommendedName>
        <fullName evidence="4">DUF302 domain-containing protein</fullName>
    </recommendedName>
</protein>
<evidence type="ECO:0000256" key="1">
    <source>
        <dbReference type="SAM" id="SignalP"/>
    </source>
</evidence>
<feature type="signal peptide" evidence="1">
    <location>
        <begin position="1"/>
        <end position="19"/>
    </location>
</feature>
<accession>A0AAJ1IHC9</accession>
<dbReference type="EMBL" id="JAQQAL010000042">
    <property type="protein sequence ID" value="MDC7228204.1"/>
    <property type="molecule type" value="Genomic_DNA"/>
</dbReference>
<gene>
    <name evidence="2" type="ORF">PQJ61_15690</name>
</gene>
<dbReference type="AlphaFoldDB" id="A0AAJ1IHC9"/>
<dbReference type="Proteomes" id="UP001221217">
    <property type="component" value="Unassembled WGS sequence"/>
</dbReference>
<sequence length="172" mass="18999">MKKSVFMIILSLFSLSLLQAETVLFCISDNGEEAEKSPWTISVLRAFEDGIMNEFFEAGHIVTNSYLNECRKLSGSAAKDNNDVARIMGNRLGAGSVMILEVNFPEAVEDTLPVPQNAKYSLYTNTGRTVSSEAVKELKIRRELGMEELLDSFTEAGADMASELVTKLQSFN</sequence>
<evidence type="ECO:0008006" key="4">
    <source>
        <dbReference type="Google" id="ProtNLM"/>
    </source>
</evidence>
<reference evidence="2 3" key="1">
    <citation type="submission" date="2022-12" db="EMBL/GenBank/DDBJ databases">
        <title>Metagenome assembled genome from gulf of manar.</title>
        <authorList>
            <person name="Kohli P."/>
            <person name="Pk S."/>
            <person name="Venkata Ramana C."/>
            <person name="Sasikala C."/>
        </authorList>
    </citation>
    <scope>NUCLEOTIDE SEQUENCE [LARGE SCALE GENOMIC DNA]</scope>
    <source>
        <strain evidence="2">JB008</strain>
    </source>
</reference>
<feature type="chain" id="PRO_5042604842" description="DUF302 domain-containing protein" evidence="1">
    <location>
        <begin position="20"/>
        <end position="172"/>
    </location>
</feature>
<keyword evidence="1" id="KW-0732">Signal</keyword>
<organism evidence="2 3">
    <name type="scientific">Candidatus Thalassospirochaeta sargassi</name>
    <dbReference type="NCBI Taxonomy" id="3119039"/>
    <lineage>
        <taxon>Bacteria</taxon>
        <taxon>Pseudomonadati</taxon>
        <taxon>Spirochaetota</taxon>
        <taxon>Spirochaetia</taxon>
        <taxon>Spirochaetales</taxon>
        <taxon>Spirochaetaceae</taxon>
        <taxon>Candidatus Thalassospirochaeta</taxon>
    </lineage>
</organism>
<comment type="caution">
    <text evidence="2">The sequence shown here is derived from an EMBL/GenBank/DDBJ whole genome shotgun (WGS) entry which is preliminary data.</text>
</comment>
<evidence type="ECO:0000313" key="3">
    <source>
        <dbReference type="Proteomes" id="UP001221217"/>
    </source>
</evidence>
<proteinExistence type="predicted"/>